<comment type="caution">
    <text evidence="2">The sequence shown here is derived from an EMBL/GenBank/DDBJ whole genome shotgun (WGS) entry which is preliminary data.</text>
</comment>
<evidence type="ECO:0000313" key="3">
    <source>
        <dbReference type="Proteomes" id="UP000246005"/>
    </source>
</evidence>
<dbReference type="EMBL" id="QGHB01000005">
    <property type="protein sequence ID" value="PWK86540.1"/>
    <property type="molecule type" value="Genomic_DNA"/>
</dbReference>
<feature type="compositionally biased region" description="Basic and acidic residues" evidence="1">
    <location>
        <begin position="33"/>
        <end position="43"/>
    </location>
</feature>
<organism evidence="2 3">
    <name type="scientific">Lentzea atacamensis</name>
    <dbReference type="NCBI Taxonomy" id="531938"/>
    <lineage>
        <taxon>Bacteria</taxon>
        <taxon>Bacillati</taxon>
        <taxon>Actinomycetota</taxon>
        <taxon>Actinomycetes</taxon>
        <taxon>Pseudonocardiales</taxon>
        <taxon>Pseudonocardiaceae</taxon>
        <taxon>Lentzea</taxon>
    </lineage>
</organism>
<evidence type="ECO:0000256" key="1">
    <source>
        <dbReference type="SAM" id="MobiDB-lite"/>
    </source>
</evidence>
<feature type="region of interest" description="Disordered" evidence="1">
    <location>
        <begin position="29"/>
        <end position="58"/>
    </location>
</feature>
<protein>
    <submittedName>
        <fullName evidence="2">Uncharacterized protein</fullName>
    </submittedName>
</protein>
<sequence>MTALHGLARNPALPADLPARLAAIPELGPVLSRRNDPPPKPHEPSCTTGSCSWCARTR</sequence>
<gene>
    <name evidence="2" type="ORF">C8D88_105589</name>
</gene>
<dbReference type="AlphaFoldDB" id="A0A316I2K7"/>
<name>A0A316I2K7_9PSEU</name>
<reference evidence="2 3" key="1">
    <citation type="submission" date="2018-05" db="EMBL/GenBank/DDBJ databases">
        <title>Genomic Encyclopedia of Type Strains, Phase IV (KMG-IV): sequencing the most valuable type-strain genomes for metagenomic binning, comparative biology and taxonomic classification.</title>
        <authorList>
            <person name="Goeker M."/>
        </authorList>
    </citation>
    <scope>NUCLEOTIDE SEQUENCE [LARGE SCALE GENOMIC DNA]</scope>
    <source>
        <strain evidence="2 3">DSM 45480</strain>
    </source>
</reference>
<proteinExistence type="predicted"/>
<accession>A0A316I2K7</accession>
<dbReference type="Proteomes" id="UP000246005">
    <property type="component" value="Unassembled WGS sequence"/>
</dbReference>
<evidence type="ECO:0000313" key="2">
    <source>
        <dbReference type="EMBL" id="PWK86540.1"/>
    </source>
</evidence>